<evidence type="ECO:0000313" key="4">
    <source>
        <dbReference type="Proteomes" id="UP001071230"/>
    </source>
</evidence>
<dbReference type="EMBL" id="CDGJ01000125">
    <property type="protein sequence ID" value="CEJ09339.1"/>
    <property type="molecule type" value="Genomic_DNA"/>
</dbReference>
<reference evidence="2" key="2">
    <citation type="submission" date="2020-01" db="EMBL/GenBank/DDBJ databases">
        <authorList>
            <person name="Hornung B."/>
        </authorList>
    </citation>
    <scope>NUCLEOTIDE SEQUENCE</scope>
    <source>
        <strain evidence="2">PacBioINE</strain>
    </source>
</reference>
<evidence type="ECO:0000313" key="2">
    <source>
        <dbReference type="EMBL" id="CAA7601823.1"/>
    </source>
</evidence>
<gene>
    <name evidence="2" type="ORF">DEACI_2492</name>
    <name evidence="3" type="ORF">DEACI_3823</name>
</gene>
<dbReference type="Proteomes" id="UP000836597">
    <property type="component" value="Chromosome"/>
</dbReference>
<evidence type="ECO:0000259" key="1">
    <source>
        <dbReference type="Pfam" id="PF21758"/>
    </source>
</evidence>
<organism evidence="2">
    <name type="scientific">Acididesulfobacillus acetoxydans</name>
    <dbReference type="NCBI Taxonomy" id="1561005"/>
    <lineage>
        <taxon>Bacteria</taxon>
        <taxon>Bacillati</taxon>
        <taxon>Bacillota</taxon>
        <taxon>Clostridia</taxon>
        <taxon>Eubacteriales</taxon>
        <taxon>Peptococcaceae</taxon>
        <taxon>Acididesulfobacillus</taxon>
    </lineage>
</organism>
<accession>A0A8S0VXE2</accession>
<dbReference type="AlphaFoldDB" id="A0A8S0VXE2"/>
<name>A0A8S0VXE2_9FIRM</name>
<dbReference type="EMBL" id="LR746496">
    <property type="protein sequence ID" value="CAA7601823.1"/>
    <property type="molecule type" value="Genomic_DNA"/>
</dbReference>
<feature type="domain" description="Prenylated flavin chaperone LpdD-like" evidence="1">
    <location>
        <begin position="13"/>
        <end position="125"/>
    </location>
</feature>
<dbReference type="KEGG" id="aacx:DEACI_2492"/>
<reference evidence="3" key="1">
    <citation type="submission" date="2014-11" db="EMBL/GenBank/DDBJ databases">
        <authorList>
            <person name="Hornung B.V."/>
        </authorList>
    </citation>
    <scope>NUCLEOTIDE SEQUENCE</scope>
    <source>
        <strain evidence="3">INE</strain>
    </source>
</reference>
<dbReference type="RefSeq" id="WP_240985296.1">
    <property type="nucleotide sequence ID" value="NZ_CDGJ01000125.1"/>
</dbReference>
<dbReference type="Pfam" id="PF21758">
    <property type="entry name" value="PAC_bac"/>
    <property type="match status" value="1"/>
</dbReference>
<proteinExistence type="predicted"/>
<dbReference type="Proteomes" id="UP001071230">
    <property type="component" value="Unassembled WGS sequence"/>
</dbReference>
<protein>
    <recommendedName>
        <fullName evidence="1">Prenylated flavin chaperone LpdD-like domain-containing protein</fullName>
    </recommendedName>
</protein>
<evidence type="ECO:0000313" key="3">
    <source>
        <dbReference type="EMBL" id="CEJ09339.1"/>
    </source>
</evidence>
<dbReference type="InterPro" id="IPR048844">
    <property type="entry name" value="LpdD_chaperone-like"/>
</dbReference>
<sequence length="128" mass="13156">MANESTIQLAAGSGRFRISLLLHDTGSGLHGFLGGGDKAHVGGVVLALPRPSLSGRGVGVDSYIIPVPGHKDTEVARPLAEKLARALNQVVVISAGIHLEKLTSDELVQIEEGCGMLATQALAALRSG</sequence>
<keyword evidence="4" id="KW-1185">Reference proteome</keyword>